<dbReference type="EC" id="3.1.3.48" evidence="2"/>
<organism evidence="7 8">
    <name type="scientific">Hydrogenophaga intermedia</name>
    <dbReference type="NCBI Taxonomy" id="65786"/>
    <lineage>
        <taxon>Bacteria</taxon>
        <taxon>Pseudomonadati</taxon>
        <taxon>Pseudomonadota</taxon>
        <taxon>Betaproteobacteria</taxon>
        <taxon>Burkholderiales</taxon>
        <taxon>Comamonadaceae</taxon>
        <taxon>Hydrogenophaga</taxon>
    </lineage>
</organism>
<feature type="active site" description="Nucleophile" evidence="5">
    <location>
        <position position="12"/>
    </location>
</feature>
<feature type="active site" evidence="5">
    <location>
        <position position="18"/>
    </location>
</feature>
<evidence type="ECO:0000256" key="2">
    <source>
        <dbReference type="ARBA" id="ARBA00013064"/>
    </source>
</evidence>
<dbReference type="PANTHER" id="PTHR11717">
    <property type="entry name" value="LOW MOLECULAR WEIGHT PROTEIN TYROSINE PHOSPHATASE"/>
    <property type="match status" value="1"/>
</dbReference>
<keyword evidence="3" id="KW-0378">Hydrolase</keyword>
<keyword evidence="8" id="KW-1185">Reference proteome</keyword>
<feature type="domain" description="Phosphotyrosine protein phosphatase I" evidence="6">
    <location>
        <begin position="6"/>
        <end position="155"/>
    </location>
</feature>
<dbReference type="GO" id="GO:0004725">
    <property type="term" value="F:protein tyrosine phosphatase activity"/>
    <property type="evidence" value="ECO:0007669"/>
    <property type="project" value="UniProtKB-EC"/>
</dbReference>
<evidence type="ECO:0000256" key="4">
    <source>
        <dbReference type="ARBA" id="ARBA00022912"/>
    </source>
</evidence>
<accession>A0A1L1PKL3</accession>
<dbReference type="Gene3D" id="3.40.50.2300">
    <property type="match status" value="1"/>
</dbReference>
<protein>
    <recommendedName>
        <fullName evidence="2">protein-tyrosine-phosphatase</fullName>
        <ecNumber evidence="2">3.1.3.48</ecNumber>
    </recommendedName>
</protein>
<name>A0A1L1PKL3_HYDIT</name>
<reference evidence="8" key="1">
    <citation type="submission" date="2014-11" db="EMBL/GenBank/DDBJ databases">
        <title>Draft genome sequence of Hydrogenophaga intermedia S1.</title>
        <authorList>
            <person name="Gan H.M."/>
            <person name="Chew T.H."/>
            <person name="Stolz A."/>
        </authorList>
    </citation>
    <scope>NUCLEOTIDE SEQUENCE [LARGE SCALE GENOMIC DNA]</scope>
    <source>
        <strain evidence="8">S1</strain>
    </source>
</reference>
<evidence type="ECO:0000256" key="1">
    <source>
        <dbReference type="ARBA" id="ARBA00011063"/>
    </source>
</evidence>
<sequence>MLAPMQEILVVCMGNICRSPMASAVLQAEVERRGLQGRVAVESAGVYGGHAGERADSRARQLAKARGYAAIETERARAVSEEDFGRFDAILAMDEGNLAQLRRRCPPAQAHKLHLFLDYAGLGFQEVPDPYYGPLQGFENVMAMCERAAPRVIERLTGAAGVAPPQTL</sequence>
<dbReference type="PANTHER" id="PTHR11717:SF7">
    <property type="entry name" value="LOW MOLECULAR WEIGHT PHOSPHOTYROSINE PROTEIN PHOSPHATASE"/>
    <property type="match status" value="1"/>
</dbReference>
<evidence type="ECO:0000256" key="3">
    <source>
        <dbReference type="ARBA" id="ARBA00022801"/>
    </source>
</evidence>
<evidence type="ECO:0000313" key="7">
    <source>
        <dbReference type="EMBL" id="CDN89920.1"/>
    </source>
</evidence>
<evidence type="ECO:0000313" key="8">
    <source>
        <dbReference type="Proteomes" id="UP000028878"/>
    </source>
</evidence>
<dbReference type="SUPFAM" id="SSF52788">
    <property type="entry name" value="Phosphotyrosine protein phosphatases I"/>
    <property type="match status" value="1"/>
</dbReference>
<evidence type="ECO:0000259" key="6">
    <source>
        <dbReference type="SMART" id="SM00226"/>
    </source>
</evidence>
<keyword evidence="4" id="KW-0904">Protein phosphatase</keyword>
<feature type="active site" description="Proton donor" evidence="5">
    <location>
        <position position="129"/>
    </location>
</feature>
<dbReference type="InterPro" id="IPR017867">
    <property type="entry name" value="Tyr_phospatase_low_mol_wt"/>
</dbReference>
<evidence type="ECO:0000256" key="5">
    <source>
        <dbReference type="PIRSR" id="PIRSR617867-1"/>
    </source>
</evidence>
<dbReference type="EMBL" id="CCAE010000057">
    <property type="protein sequence ID" value="CDN89920.1"/>
    <property type="molecule type" value="Genomic_DNA"/>
</dbReference>
<dbReference type="PRINTS" id="PR00719">
    <property type="entry name" value="LMWPTPASE"/>
</dbReference>
<dbReference type="InterPro" id="IPR036196">
    <property type="entry name" value="Ptyr_pPase_sf"/>
</dbReference>
<proteinExistence type="inferred from homology"/>
<dbReference type="Pfam" id="PF01451">
    <property type="entry name" value="LMWPc"/>
    <property type="match status" value="1"/>
</dbReference>
<dbReference type="SMART" id="SM00226">
    <property type="entry name" value="LMWPc"/>
    <property type="match status" value="1"/>
</dbReference>
<comment type="similarity">
    <text evidence="1">Belongs to the low molecular weight phosphotyrosine protein phosphatase family.</text>
</comment>
<dbReference type="Proteomes" id="UP000028878">
    <property type="component" value="Unassembled WGS sequence"/>
</dbReference>
<gene>
    <name evidence="7" type="ORF">BN948_04360</name>
</gene>
<dbReference type="AlphaFoldDB" id="A0A1L1PKL3"/>
<dbReference type="CDD" id="cd16343">
    <property type="entry name" value="LMWPTP"/>
    <property type="match status" value="1"/>
</dbReference>
<dbReference type="InterPro" id="IPR023485">
    <property type="entry name" value="Ptyr_pPase"/>
</dbReference>
<dbReference type="InterPro" id="IPR050438">
    <property type="entry name" value="LMW_PTPase"/>
</dbReference>